<keyword evidence="1" id="KW-1017">Isopeptide bond</keyword>
<evidence type="ECO:0000313" key="16">
    <source>
        <dbReference type="EMBL" id="OTF92312.1"/>
    </source>
</evidence>
<comment type="function">
    <text evidence="8">Required for box C/D snoRNAs accumulation involved in snoRNA processing, snoRNA transport to the nucleolus and ribosome biogenesis.</text>
</comment>
<dbReference type="InterPro" id="IPR057721">
    <property type="entry name" value="BCD1_alpha/beta"/>
</dbReference>
<comment type="subunit">
    <text evidence="10">Interacts with FBL, SNU13, NOP58, NUFIP1, RUVBL1, RUVBL2 and TAF9. Interacts (via HIT-type zinc finger) with the RUVBL1/RUVBL2 complex in the presence of ADP.</text>
</comment>
<dbReference type="GO" id="GO:0008270">
    <property type="term" value="F:zinc ion binding"/>
    <property type="evidence" value="ECO:0007669"/>
    <property type="project" value="UniProtKB-UniRule"/>
</dbReference>
<dbReference type="PANTHER" id="PTHR13483">
    <property type="entry name" value="BOX C_D SNORNA PROTEIN 1-RELATED"/>
    <property type="match status" value="1"/>
</dbReference>
<feature type="region of interest" description="Disordered" evidence="14">
    <location>
        <begin position="499"/>
        <end position="522"/>
    </location>
</feature>
<evidence type="ECO:0000256" key="12">
    <source>
        <dbReference type="ARBA" id="ARBA00077531"/>
    </source>
</evidence>
<dbReference type="SUPFAM" id="SSF144232">
    <property type="entry name" value="HIT/MYND zinc finger-like"/>
    <property type="match status" value="1"/>
</dbReference>
<dbReference type="GO" id="GO:0070761">
    <property type="term" value="C:pre-snoRNP complex"/>
    <property type="evidence" value="ECO:0000318"/>
    <property type="project" value="GO_Central"/>
</dbReference>
<evidence type="ECO:0000256" key="14">
    <source>
        <dbReference type="SAM" id="MobiDB-lite"/>
    </source>
</evidence>
<evidence type="ECO:0000256" key="6">
    <source>
        <dbReference type="ARBA" id="ARBA00022833"/>
    </source>
</evidence>
<dbReference type="GO" id="GO:0000463">
    <property type="term" value="P:maturation of LSU-rRNA from tricistronic rRNA transcript (SSU-rRNA, 5.8S rRNA, LSU-rRNA)"/>
    <property type="evidence" value="ECO:0000318"/>
    <property type="project" value="GO_Central"/>
</dbReference>
<evidence type="ECO:0000256" key="9">
    <source>
        <dbReference type="ARBA" id="ARBA00049654"/>
    </source>
</evidence>
<gene>
    <name evidence="16" type="ORF">HannXRQ_Chr16g0520481</name>
</gene>
<dbReference type="InterPro" id="IPR051639">
    <property type="entry name" value="BCD1"/>
</dbReference>
<keyword evidence="17" id="KW-1185">Reference proteome</keyword>
<keyword evidence="2" id="KW-0690">Ribosome biogenesis</keyword>
<dbReference type="Gene3D" id="3.30.60.190">
    <property type="match status" value="1"/>
</dbReference>
<evidence type="ECO:0000256" key="13">
    <source>
        <dbReference type="PROSITE-ProRule" id="PRU00453"/>
    </source>
</evidence>
<dbReference type="STRING" id="4232.A0A251S1F6"/>
<dbReference type="Pfam" id="PF25790">
    <property type="entry name" value="BCD1"/>
    <property type="match status" value="1"/>
</dbReference>
<keyword evidence="4" id="KW-0479">Metal-binding</keyword>
<dbReference type="PANTHER" id="PTHR13483:SF3">
    <property type="entry name" value="BOX C_D SNORNA PROTEIN 1"/>
    <property type="match status" value="1"/>
</dbReference>
<dbReference type="Pfam" id="PF04438">
    <property type="entry name" value="zf-HIT"/>
    <property type="match status" value="1"/>
</dbReference>
<keyword evidence="5 13" id="KW-0863">Zinc-finger</keyword>
<evidence type="ECO:0000313" key="17">
    <source>
        <dbReference type="Proteomes" id="UP000215914"/>
    </source>
</evidence>
<organism evidence="16 17">
    <name type="scientific">Helianthus annuus</name>
    <name type="common">Common sunflower</name>
    <dbReference type="NCBI Taxonomy" id="4232"/>
    <lineage>
        <taxon>Eukaryota</taxon>
        <taxon>Viridiplantae</taxon>
        <taxon>Streptophyta</taxon>
        <taxon>Embryophyta</taxon>
        <taxon>Tracheophyta</taxon>
        <taxon>Spermatophyta</taxon>
        <taxon>Magnoliopsida</taxon>
        <taxon>eudicotyledons</taxon>
        <taxon>Gunneridae</taxon>
        <taxon>Pentapetalae</taxon>
        <taxon>asterids</taxon>
        <taxon>campanulids</taxon>
        <taxon>Asterales</taxon>
        <taxon>Asteraceae</taxon>
        <taxon>Asteroideae</taxon>
        <taxon>Heliantheae alliance</taxon>
        <taxon>Heliantheae</taxon>
        <taxon>Helianthus</taxon>
    </lineage>
</organism>
<feature type="compositionally biased region" description="Basic and acidic residues" evidence="14">
    <location>
        <begin position="499"/>
        <end position="508"/>
    </location>
</feature>
<dbReference type="InParanoid" id="A0A251S1F6"/>
<keyword evidence="3" id="KW-0597">Phosphoprotein</keyword>
<dbReference type="AlphaFoldDB" id="A0A251S1F6"/>
<evidence type="ECO:0000256" key="1">
    <source>
        <dbReference type="ARBA" id="ARBA00022499"/>
    </source>
</evidence>
<dbReference type="EMBL" id="CM007905">
    <property type="protein sequence ID" value="OTF92312.1"/>
    <property type="molecule type" value="Genomic_DNA"/>
</dbReference>
<dbReference type="FunCoup" id="A0A251S1F6">
    <property type="interactions" value="882"/>
</dbReference>
<evidence type="ECO:0000256" key="8">
    <source>
        <dbReference type="ARBA" id="ARBA00049598"/>
    </source>
</evidence>
<evidence type="ECO:0000256" key="11">
    <source>
        <dbReference type="ARBA" id="ARBA00068630"/>
    </source>
</evidence>
<reference evidence="17" key="1">
    <citation type="journal article" date="2017" name="Nature">
        <title>The sunflower genome provides insights into oil metabolism, flowering and Asterid evolution.</title>
        <authorList>
            <person name="Badouin H."/>
            <person name="Gouzy J."/>
            <person name="Grassa C.J."/>
            <person name="Murat F."/>
            <person name="Staton S.E."/>
            <person name="Cottret L."/>
            <person name="Lelandais-Briere C."/>
            <person name="Owens G.L."/>
            <person name="Carrere S."/>
            <person name="Mayjonade B."/>
            <person name="Legrand L."/>
            <person name="Gill N."/>
            <person name="Kane N.C."/>
            <person name="Bowers J.E."/>
            <person name="Hubner S."/>
            <person name="Bellec A."/>
            <person name="Berard A."/>
            <person name="Berges H."/>
            <person name="Blanchet N."/>
            <person name="Boniface M.C."/>
            <person name="Brunel D."/>
            <person name="Catrice O."/>
            <person name="Chaidir N."/>
            <person name="Claudel C."/>
            <person name="Donnadieu C."/>
            <person name="Faraut T."/>
            <person name="Fievet G."/>
            <person name="Helmstetter N."/>
            <person name="King M."/>
            <person name="Knapp S.J."/>
            <person name="Lai Z."/>
            <person name="Le Paslier M.C."/>
            <person name="Lippi Y."/>
            <person name="Lorenzon L."/>
            <person name="Mandel J.R."/>
            <person name="Marage G."/>
            <person name="Marchand G."/>
            <person name="Marquand E."/>
            <person name="Bret-Mestries E."/>
            <person name="Morien E."/>
            <person name="Nambeesan S."/>
            <person name="Nguyen T."/>
            <person name="Pegot-Espagnet P."/>
            <person name="Pouilly N."/>
            <person name="Raftis F."/>
            <person name="Sallet E."/>
            <person name="Schiex T."/>
            <person name="Thomas J."/>
            <person name="Vandecasteele C."/>
            <person name="Vares D."/>
            <person name="Vear F."/>
            <person name="Vautrin S."/>
            <person name="Crespi M."/>
            <person name="Mangin B."/>
            <person name="Burke J.M."/>
            <person name="Salse J."/>
            <person name="Munos S."/>
            <person name="Vincourt P."/>
            <person name="Rieseberg L.H."/>
            <person name="Langlade N.B."/>
        </authorList>
    </citation>
    <scope>NUCLEOTIDE SEQUENCE [LARGE SCALE GENOMIC DNA]</scope>
    <source>
        <strain evidence="17">cv. SF193</strain>
    </source>
</reference>
<protein>
    <recommendedName>
        <fullName evidence="11">Box C/D snoRNA protein 1</fullName>
    </recommendedName>
    <alternativeName>
        <fullName evidence="12">Zinc finger HIT domain-containing protein 6</fullName>
    </alternativeName>
</protein>
<dbReference type="InterPro" id="IPR007529">
    <property type="entry name" value="Znf_HIT"/>
</dbReference>
<keyword evidence="6" id="KW-0862">Zinc</keyword>
<evidence type="ECO:0000256" key="10">
    <source>
        <dbReference type="ARBA" id="ARBA00061949"/>
    </source>
</evidence>
<feature type="compositionally biased region" description="Basic and acidic residues" evidence="14">
    <location>
        <begin position="355"/>
        <end position="365"/>
    </location>
</feature>
<dbReference type="FunFam" id="3.30.60.190:FF:000001">
    <property type="entry name" value="box C/D snoRNA protein 1"/>
    <property type="match status" value="1"/>
</dbReference>
<evidence type="ECO:0000256" key="5">
    <source>
        <dbReference type="ARBA" id="ARBA00022771"/>
    </source>
</evidence>
<feature type="compositionally biased region" description="Acidic residues" evidence="14">
    <location>
        <begin position="509"/>
        <end position="522"/>
    </location>
</feature>
<dbReference type="GO" id="GO:0000492">
    <property type="term" value="P:box C/D snoRNP assembly"/>
    <property type="evidence" value="ECO:0000318"/>
    <property type="project" value="GO_Central"/>
</dbReference>
<name>A0A251S1F6_HELAN</name>
<feature type="domain" description="HIT-type" evidence="15">
    <location>
        <begin position="14"/>
        <end position="48"/>
    </location>
</feature>
<evidence type="ECO:0000256" key="7">
    <source>
        <dbReference type="ARBA" id="ARBA00022843"/>
    </source>
</evidence>
<comment type="similarity">
    <text evidence="9">Belongs to the BCD1 family.</text>
</comment>
<feature type="region of interest" description="Disordered" evidence="14">
    <location>
        <begin position="355"/>
        <end position="384"/>
    </location>
</feature>
<evidence type="ECO:0000256" key="4">
    <source>
        <dbReference type="ARBA" id="ARBA00022723"/>
    </source>
</evidence>
<evidence type="ECO:0000256" key="3">
    <source>
        <dbReference type="ARBA" id="ARBA00022553"/>
    </source>
</evidence>
<dbReference type="GO" id="GO:0005634">
    <property type="term" value="C:nucleus"/>
    <property type="evidence" value="ECO:0000318"/>
    <property type="project" value="GO_Central"/>
</dbReference>
<sequence>MEPPQPSSPSSKPCDECKTNEFKYKCPGCSVRSCSLPCVKAHKQRTGCTGKRQQLTEFVPLSKFDDNLLLSDYNMLEDVKRIADSAKRRRVSLCGSDYGIPLHLKSLINGARSRRFKLFFLPTGMSKRQTNKTSFNNRWKVFYWTIEWRFHSTDIKLIDHGVNENSNLCSVIQKHLKPGPTNHPLKPFYLEPVESLKFYISKYPKNPRSPVRELDINAPIRKQLDNLVIIEYPVIHVFLPSHSPDVQVLKPIVSQQVQPKTDPVNDSQPDVDPKGVFFKEEVIKDHDSEEPLVLDLTDKSNSKTETKDDGANVIDKSLVNDSQPDVGPKGVFFKEEEIKDHDSAEPRVLDLMDKSNSKTETRDEGANVIDKSPVNDSQPDVDPKGVFFKKEEIKDHDSADRPDVDPKGVFFKEEEVKDHNSAEPHVLDLTDKSNSKTETKDEGANVIDKSLDSTCNDNVLSDLMNFDFEPELVDVYSSLISETNPDDFLDFDGLCDDLPSKEDSKLGDIEEELEEGEIADSD</sequence>
<evidence type="ECO:0000256" key="2">
    <source>
        <dbReference type="ARBA" id="ARBA00022517"/>
    </source>
</evidence>
<dbReference type="CDD" id="cd23023">
    <property type="entry name" value="zf-HIT_BCD1"/>
    <property type="match status" value="1"/>
</dbReference>
<dbReference type="Proteomes" id="UP000215914">
    <property type="component" value="Chromosome 16"/>
</dbReference>
<proteinExistence type="inferred from homology"/>
<accession>A0A251S1F6</accession>
<dbReference type="PROSITE" id="PS51083">
    <property type="entry name" value="ZF_HIT"/>
    <property type="match status" value="1"/>
</dbReference>
<keyword evidence="7" id="KW-0832">Ubl conjugation</keyword>
<feature type="region of interest" description="Disordered" evidence="14">
    <location>
        <begin position="416"/>
        <end position="443"/>
    </location>
</feature>
<evidence type="ECO:0000259" key="15">
    <source>
        <dbReference type="PROSITE" id="PS51083"/>
    </source>
</evidence>